<dbReference type="SUPFAM" id="SSF160904">
    <property type="entry name" value="Jann2411-like"/>
    <property type="match status" value="1"/>
</dbReference>
<sequence>MYFTVSVSAFFPKQEENTAEVVLAKYIIGEEINANLDGIHPVYNSETMTPSWKVDSLLCAAYFSIFYLKPDLELYRPCDNPRCGRYFLVKTTSTRNRFCSQECCNRVTQDRYRKRKREKEGL</sequence>
<evidence type="ECO:0000313" key="3">
    <source>
        <dbReference type="Proteomes" id="UP000285666"/>
    </source>
</evidence>
<name>A0A414QCA7_9FIRM</name>
<dbReference type="EMBL" id="QRHN01000011">
    <property type="protein sequence ID" value="RHF78412.1"/>
    <property type="molecule type" value="Genomic_DNA"/>
</dbReference>
<reference evidence="2 3" key="1">
    <citation type="submission" date="2018-08" db="EMBL/GenBank/DDBJ databases">
        <title>A genome reference for cultivated species of the human gut microbiota.</title>
        <authorList>
            <person name="Zou Y."/>
            <person name="Xue W."/>
            <person name="Luo G."/>
        </authorList>
    </citation>
    <scope>NUCLEOTIDE SEQUENCE [LARGE SCALE GENOMIC DNA]</scope>
    <source>
        <strain evidence="2 3">AM23-7AC</strain>
    </source>
</reference>
<feature type="domain" description="Zinc finger CGNR" evidence="1">
    <location>
        <begin position="76"/>
        <end position="116"/>
    </location>
</feature>
<dbReference type="InterPro" id="IPR021005">
    <property type="entry name" value="Znf_CGNR"/>
</dbReference>
<dbReference type="AlphaFoldDB" id="A0A414QCA7"/>
<dbReference type="Gene3D" id="1.10.3300.10">
    <property type="entry name" value="Jann2411-like domain"/>
    <property type="match status" value="1"/>
</dbReference>
<protein>
    <submittedName>
        <fullName evidence="2">CGNR zinc finger domain-containing protein</fullName>
    </submittedName>
</protein>
<evidence type="ECO:0000259" key="1">
    <source>
        <dbReference type="Pfam" id="PF11706"/>
    </source>
</evidence>
<gene>
    <name evidence="2" type="ORF">DW658_09410</name>
</gene>
<dbReference type="Pfam" id="PF11706">
    <property type="entry name" value="zf-CGNR"/>
    <property type="match status" value="1"/>
</dbReference>
<dbReference type="InterPro" id="IPR023286">
    <property type="entry name" value="ABATE_dom_sf"/>
</dbReference>
<dbReference type="RefSeq" id="WP_118237471.1">
    <property type="nucleotide sequence ID" value="NZ_QRHN01000011.1"/>
</dbReference>
<dbReference type="Proteomes" id="UP000285666">
    <property type="component" value="Unassembled WGS sequence"/>
</dbReference>
<accession>A0A414QCA7</accession>
<organism evidence="2 3">
    <name type="scientific">Dorea formicigenerans</name>
    <dbReference type="NCBI Taxonomy" id="39486"/>
    <lineage>
        <taxon>Bacteria</taxon>
        <taxon>Bacillati</taxon>
        <taxon>Bacillota</taxon>
        <taxon>Clostridia</taxon>
        <taxon>Lachnospirales</taxon>
        <taxon>Lachnospiraceae</taxon>
        <taxon>Dorea</taxon>
    </lineage>
</organism>
<proteinExistence type="predicted"/>
<comment type="caution">
    <text evidence="2">The sequence shown here is derived from an EMBL/GenBank/DDBJ whole genome shotgun (WGS) entry which is preliminary data.</text>
</comment>
<evidence type="ECO:0000313" key="2">
    <source>
        <dbReference type="EMBL" id="RHF78412.1"/>
    </source>
</evidence>